<accession>A0A4C1YN25</accession>
<keyword evidence="3" id="KW-1185">Reference proteome</keyword>
<evidence type="ECO:0000313" key="3">
    <source>
        <dbReference type="Proteomes" id="UP000299102"/>
    </source>
</evidence>
<dbReference type="OrthoDB" id="411871at2759"/>
<reference evidence="2 3" key="1">
    <citation type="journal article" date="2019" name="Commun. Biol.">
        <title>The bagworm genome reveals a unique fibroin gene that provides high tensile strength.</title>
        <authorList>
            <person name="Kono N."/>
            <person name="Nakamura H."/>
            <person name="Ohtoshi R."/>
            <person name="Tomita M."/>
            <person name="Numata K."/>
            <person name="Arakawa K."/>
        </authorList>
    </citation>
    <scope>NUCLEOTIDE SEQUENCE [LARGE SCALE GENOMIC DNA]</scope>
</reference>
<name>A0A4C1YN25_EUMVA</name>
<evidence type="ECO:0000256" key="1">
    <source>
        <dbReference type="SAM" id="MobiDB-lite"/>
    </source>
</evidence>
<gene>
    <name evidence="2" type="ORF">EVAR_59256_1</name>
</gene>
<dbReference type="Proteomes" id="UP000299102">
    <property type="component" value="Unassembled WGS sequence"/>
</dbReference>
<evidence type="ECO:0000313" key="2">
    <source>
        <dbReference type="EMBL" id="GBP76312.1"/>
    </source>
</evidence>
<comment type="caution">
    <text evidence="2">The sequence shown here is derived from an EMBL/GenBank/DDBJ whole genome shotgun (WGS) entry which is preliminary data.</text>
</comment>
<dbReference type="AlphaFoldDB" id="A0A4C1YN25"/>
<proteinExistence type="predicted"/>
<protein>
    <submittedName>
        <fullName evidence="2">Uncharacterized protein</fullName>
    </submittedName>
</protein>
<organism evidence="2 3">
    <name type="scientific">Eumeta variegata</name>
    <name type="common">Bagworm moth</name>
    <name type="synonym">Eumeta japonica</name>
    <dbReference type="NCBI Taxonomy" id="151549"/>
    <lineage>
        <taxon>Eukaryota</taxon>
        <taxon>Metazoa</taxon>
        <taxon>Ecdysozoa</taxon>
        <taxon>Arthropoda</taxon>
        <taxon>Hexapoda</taxon>
        <taxon>Insecta</taxon>
        <taxon>Pterygota</taxon>
        <taxon>Neoptera</taxon>
        <taxon>Endopterygota</taxon>
        <taxon>Lepidoptera</taxon>
        <taxon>Glossata</taxon>
        <taxon>Ditrysia</taxon>
        <taxon>Tineoidea</taxon>
        <taxon>Psychidae</taxon>
        <taxon>Oiketicinae</taxon>
        <taxon>Eumeta</taxon>
    </lineage>
</organism>
<feature type="region of interest" description="Disordered" evidence="1">
    <location>
        <begin position="147"/>
        <end position="178"/>
    </location>
</feature>
<sequence length="199" mass="21473">MQPLGQRTIRNLGTLHNSNSTAGMGLPNLIKTVYVLRGAPTGSGLESVLLSSVLALFGLCSGACRVRQVCSLWGYHGSENDSPGTPKSPRSALTTLKPVMEHSARSAVSDTNGKRQVLGPDELTTFLAETYFPDDWVDADNPYHMKVRRQTNGDRRPPVSSGDQSGMDPSFAPTKIKNEQTAFYSRKAPGINGFTSDIC</sequence>
<dbReference type="EMBL" id="BGZK01001286">
    <property type="protein sequence ID" value="GBP76312.1"/>
    <property type="molecule type" value="Genomic_DNA"/>
</dbReference>